<dbReference type="EMBL" id="GL988039">
    <property type="protein sequence ID" value="EGS22941.1"/>
    <property type="molecule type" value="Genomic_DNA"/>
</dbReference>
<keyword evidence="4" id="KW-0418">Kinase</keyword>
<proteinExistence type="inferred from homology"/>
<organism evidence="5">
    <name type="scientific">Chaetomium thermophilum (strain DSM 1495 / CBS 144.50 / IMI 039719)</name>
    <name type="common">Thermochaetoides thermophila</name>
    <dbReference type="NCBI Taxonomy" id="759272"/>
    <lineage>
        <taxon>Eukaryota</taxon>
        <taxon>Fungi</taxon>
        <taxon>Dikarya</taxon>
        <taxon>Ascomycota</taxon>
        <taxon>Pezizomycotina</taxon>
        <taxon>Sordariomycetes</taxon>
        <taxon>Sordariomycetidae</taxon>
        <taxon>Sordariales</taxon>
        <taxon>Chaetomiaceae</taxon>
        <taxon>Thermochaetoides</taxon>
    </lineage>
</organism>
<dbReference type="OMA" id="CEQVINW"/>
<protein>
    <submittedName>
        <fullName evidence="4">Choline kinase-like protein</fullName>
    </submittedName>
</protein>
<dbReference type="GO" id="GO:0005737">
    <property type="term" value="C:cytoplasm"/>
    <property type="evidence" value="ECO:0007669"/>
    <property type="project" value="TreeGrafter"/>
</dbReference>
<feature type="compositionally biased region" description="Basic residues" evidence="2">
    <location>
        <begin position="202"/>
        <end position="213"/>
    </location>
</feature>
<dbReference type="CDD" id="cd05157">
    <property type="entry name" value="ETNK_euk"/>
    <property type="match status" value="1"/>
</dbReference>
<accession>G0S1N1</accession>
<dbReference type="PANTHER" id="PTHR22603:SF93">
    <property type="entry name" value="RE24176P"/>
    <property type="match status" value="1"/>
</dbReference>
<dbReference type="InterPro" id="IPR007521">
    <property type="entry name" value="Choline_kin_N"/>
</dbReference>
<dbReference type="GO" id="GO:0004103">
    <property type="term" value="F:choline kinase activity"/>
    <property type="evidence" value="ECO:0007669"/>
    <property type="project" value="TreeGrafter"/>
</dbReference>
<dbReference type="AlphaFoldDB" id="G0S1N1"/>
<evidence type="ECO:0000256" key="2">
    <source>
        <dbReference type="SAM" id="MobiDB-lite"/>
    </source>
</evidence>
<dbReference type="GeneID" id="18255458"/>
<dbReference type="KEGG" id="cthr:CTHT_0014200"/>
<dbReference type="PANTHER" id="PTHR22603">
    <property type="entry name" value="CHOLINE/ETHANOALAMINE KINASE"/>
    <property type="match status" value="1"/>
</dbReference>
<keyword evidence="5" id="KW-1185">Reference proteome</keyword>
<feature type="region of interest" description="Disordered" evidence="2">
    <location>
        <begin position="687"/>
        <end position="710"/>
    </location>
</feature>
<feature type="compositionally biased region" description="Polar residues" evidence="2">
    <location>
        <begin position="68"/>
        <end position="79"/>
    </location>
</feature>
<name>G0S1N1_CHATD</name>
<dbReference type="Pfam" id="PF01633">
    <property type="entry name" value="Choline_kinase"/>
    <property type="match status" value="1"/>
</dbReference>
<dbReference type="RefSeq" id="XP_006691933.1">
    <property type="nucleotide sequence ID" value="XM_006691870.1"/>
</dbReference>
<dbReference type="SUPFAM" id="SSF56112">
    <property type="entry name" value="Protein kinase-like (PK-like)"/>
    <property type="match status" value="1"/>
</dbReference>
<gene>
    <name evidence="4" type="ORF">CTHT_0014200</name>
</gene>
<evidence type="ECO:0000313" key="5">
    <source>
        <dbReference type="Proteomes" id="UP000008066"/>
    </source>
</evidence>
<dbReference type="HOGENOM" id="CLU_012712_4_0_1"/>
<sequence length="755" mass="84365">MTASTGAAAQPRRSALKSDGDSDKIPQTGAVKAVQIAEPEPSSPDETQVKKQFSAGVAKRLSGRPPLSTASSRSSTVGQVSYDGAADSPASTAPVLAEDAHGHPHPHHRHKIDMITERFMAQVADWVEREKTKRERRKSRKRKLQWKSSPTDVAAGISEPGRPRANSLDSDSSEVSLDRLEAIINENMAAMGLSSIPQHSPRLTRKNRKRSSKNLRTASSDTEWFDGDIVVPSCDAFLDNSKTLGYSGGKAAGDDTVSVASSRKEEKEKQAWITFKNEIIRIAHTLKLKGWRRVPLDGGETISVERLSGALTNAVYVVSPPSEAVLPPQEGKKQPSKVLLRVYGPQVEHLIDREHELEVLRRLARKKIGPRLLGTFLNGRFEQYLNATALTSDSMREPETSKQIAKRMRELHDGVELLDEERVQGPNVWRNWDKWLGQVEKTVLYLDEQVKAYAMANGSFAKPSSAWKARGFVCGVEWPKFKALVEKYRRYLENYYGNAENIRRKLVFAHNDAQYGNILRVRPDNQKSPLLRPANEHKQLVVIDFEYAGANLPGCEFANHFSEWTYNYHDPVRPHACNTSRYPTPEQQLRFIRAYVDHHPQVSVTSPASPVPASATPITSASLASDFDLDSRMNPSGSWREEEQRKEEETEAKVRELMEETRLWRTANSAQWVAWGIVQAKVPGVNTRCSTNGRAGSDGEAGESSEEEADSDEFDYLGYAQERAFFFLGDCVLLGLVTLDELGEDVKGRVKMVNY</sequence>
<dbReference type="eggNOG" id="KOG2686">
    <property type="taxonomic scope" value="Eukaryota"/>
</dbReference>
<feature type="compositionally biased region" description="Basic and acidic residues" evidence="2">
    <location>
        <begin position="639"/>
        <end position="650"/>
    </location>
</feature>
<dbReference type="SMR" id="G0S1N1"/>
<feature type="region of interest" description="Disordered" evidence="2">
    <location>
        <begin position="1"/>
        <end position="91"/>
    </location>
</feature>
<dbReference type="Gene3D" id="3.90.1200.10">
    <property type="match status" value="1"/>
</dbReference>
<dbReference type="InterPro" id="IPR011009">
    <property type="entry name" value="Kinase-like_dom_sf"/>
</dbReference>
<dbReference type="Proteomes" id="UP000008066">
    <property type="component" value="Unassembled WGS sequence"/>
</dbReference>
<dbReference type="GO" id="GO:0006646">
    <property type="term" value="P:phosphatidylethanolamine biosynthetic process"/>
    <property type="evidence" value="ECO:0007669"/>
    <property type="project" value="TreeGrafter"/>
</dbReference>
<feature type="region of interest" description="Disordered" evidence="2">
    <location>
        <begin position="130"/>
        <end position="173"/>
    </location>
</feature>
<dbReference type="Gene3D" id="3.30.200.20">
    <property type="entry name" value="Phosphorylase Kinase, domain 1"/>
    <property type="match status" value="1"/>
</dbReference>
<feature type="region of interest" description="Disordered" evidence="2">
    <location>
        <begin position="626"/>
        <end position="650"/>
    </location>
</feature>
<feature type="region of interest" description="Disordered" evidence="2">
    <location>
        <begin position="194"/>
        <end position="217"/>
    </location>
</feature>
<feature type="compositionally biased region" description="Acidic residues" evidence="2">
    <location>
        <begin position="700"/>
        <end position="710"/>
    </location>
</feature>
<dbReference type="STRING" id="759272.G0S1N1"/>
<comment type="similarity">
    <text evidence="1">Belongs to the choline/ethanolamine kinase family.</text>
</comment>
<evidence type="ECO:0000313" key="4">
    <source>
        <dbReference type="EMBL" id="EGS22941.1"/>
    </source>
</evidence>
<reference evidence="4 5" key="1">
    <citation type="journal article" date="2011" name="Cell">
        <title>Insight into structure and assembly of the nuclear pore complex by utilizing the genome of a eukaryotic thermophile.</title>
        <authorList>
            <person name="Amlacher S."/>
            <person name="Sarges P."/>
            <person name="Flemming D."/>
            <person name="van Noort V."/>
            <person name="Kunze R."/>
            <person name="Devos D.P."/>
            <person name="Arumugam M."/>
            <person name="Bork P."/>
            <person name="Hurt E."/>
        </authorList>
    </citation>
    <scope>NUCLEOTIDE SEQUENCE [LARGE SCALE GENOMIC DNA]</scope>
    <source>
        <strain evidence="5">DSM 1495 / CBS 144.50 / IMI 039719</strain>
    </source>
</reference>
<feature type="domain" description="Choline kinase N-terminal" evidence="3">
    <location>
        <begin position="222"/>
        <end position="298"/>
    </location>
</feature>
<dbReference type="OrthoDB" id="10267235at2759"/>
<dbReference type="Pfam" id="PF04428">
    <property type="entry name" value="Choline_kin_N"/>
    <property type="match status" value="1"/>
</dbReference>
<keyword evidence="4" id="KW-0808">Transferase</keyword>
<evidence type="ECO:0000259" key="3">
    <source>
        <dbReference type="Pfam" id="PF04428"/>
    </source>
</evidence>
<feature type="compositionally biased region" description="Basic residues" evidence="2">
    <location>
        <begin position="134"/>
        <end position="145"/>
    </location>
</feature>
<dbReference type="GO" id="GO:0004305">
    <property type="term" value="F:ethanolamine kinase activity"/>
    <property type="evidence" value="ECO:0007669"/>
    <property type="project" value="TreeGrafter"/>
</dbReference>
<evidence type="ECO:0000256" key="1">
    <source>
        <dbReference type="ARBA" id="ARBA00038211"/>
    </source>
</evidence>